<dbReference type="CDD" id="cd03449">
    <property type="entry name" value="R_hydratase"/>
    <property type="match status" value="1"/>
</dbReference>
<dbReference type="EMBL" id="CADCVG010000051">
    <property type="protein sequence ID" value="CAA9453360.1"/>
    <property type="molecule type" value="Genomic_DNA"/>
</dbReference>
<dbReference type="AlphaFoldDB" id="A0A6J4QYI8"/>
<evidence type="ECO:0000259" key="2">
    <source>
        <dbReference type="Pfam" id="PF01575"/>
    </source>
</evidence>
<feature type="domain" description="MaoC-like" evidence="2">
    <location>
        <begin position="22"/>
        <end position="123"/>
    </location>
</feature>
<dbReference type="Gene3D" id="3.10.129.10">
    <property type="entry name" value="Hotdog Thioesterase"/>
    <property type="match status" value="1"/>
</dbReference>
<proteinExistence type="inferred from homology"/>
<gene>
    <name evidence="3" type="ORF">AVDCRST_MAG14-1224</name>
</gene>
<dbReference type="InterPro" id="IPR052342">
    <property type="entry name" value="MCH/BMMD"/>
</dbReference>
<evidence type="ECO:0000256" key="1">
    <source>
        <dbReference type="ARBA" id="ARBA00005254"/>
    </source>
</evidence>
<dbReference type="InterPro" id="IPR029069">
    <property type="entry name" value="HotDog_dom_sf"/>
</dbReference>
<evidence type="ECO:0000313" key="3">
    <source>
        <dbReference type="EMBL" id="CAA9453360.1"/>
    </source>
</evidence>
<comment type="similarity">
    <text evidence="1">Belongs to the enoyl-CoA hydratase/isomerase family.</text>
</comment>
<dbReference type="Pfam" id="PF01575">
    <property type="entry name" value="MaoC_dehydratas"/>
    <property type="match status" value="1"/>
</dbReference>
<reference evidence="3" key="1">
    <citation type="submission" date="2020-02" db="EMBL/GenBank/DDBJ databases">
        <authorList>
            <person name="Meier V. D."/>
        </authorList>
    </citation>
    <scope>NUCLEOTIDE SEQUENCE</scope>
    <source>
        <strain evidence="3">AVDCRST_MAG14</strain>
    </source>
</reference>
<name>A0A6J4QYI8_9ACTN</name>
<organism evidence="3">
    <name type="scientific">uncultured Rubrobacteraceae bacterium</name>
    <dbReference type="NCBI Taxonomy" id="349277"/>
    <lineage>
        <taxon>Bacteria</taxon>
        <taxon>Bacillati</taxon>
        <taxon>Actinomycetota</taxon>
        <taxon>Rubrobacteria</taxon>
        <taxon>Rubrobacterales</taxon>
        <taxon>Rubrobacteraceae</taxon>
        <taxon>environmental samples</taxon>
    </lineage>
</organism>
<dbReference type="SUPFAM" id="SSF54637">
    <property type="entry name" value="Thioesterase/thiol ester dehydrase-isomerase"/>
    <property type="match status" value="1"/>
</dbReference>
<dbReference type="PANTHER" id="PTHR43664:SF1">
    <property type="entry name" value="BETA-METHYLMALYL-COA DEHYDRATASE"/>
    <property type="match status" value="1"/>
</dbReference>
<dbReference type="PANTHER" id="PTHR43664">
    <property type="entry name" value="MONOAMINE OXIDASE-RELATED"/>
    <property type="match status" value="1"/>
</dbReference>
<protein>
    <submittedName>
        <fullName evidence="3">MaoC family protein</fullName>
    </submittedName>
</protein>
<accession>A0A6J4QYI8</accession>
<dbReference type="InterPro" id="IPR002539">
    <property type="entry name" value="MaoC-like_dom"/>
</dbReference>
<sequence>MPEATPEFKRQLREAFEEMYVGQTFEFRRTFTDGDVAMFCGVTGDYNPYHQDAAFAEQSFYGRLTIPGLLTGSMLTHIGGLLGFLATEMSFDYLGPVFVGDTISCNVTIAEKDEEKRRVKATAGFVNQDDVEVLRAMFAGFPSRVRLAR</sequence>